<feature type="domain" description="C1q" evidence="1">
    <location>
        <begin position="229"/>
        <end position="357"/>
    </location>
</feature>
<dbReference type="Proteomes" id="UP001217089">
    <property type="component" value="Unassembled WGS sequence"/>
</dbReference>
<reference evidence="2 3" key="1">
    <citation type="submission" date="2022-12" db="EMBL/GenBank/DDBJ databases">
        <title>Chromosome-level genome of Tegillarca granosa.</title>
        <authorList>
            <person name="Kim J."/>
        </authorList>
    </citation>
    <scope>NUCLEOTIDE SEQUENCE [LARGE SCALE GENOMIC DNA]</scope>
    <source>
        <strain evidence="2">Teg-2019</strain>
        <tissue evidence="2">Adductor muscle</tissue>
    </source>
</reference>
<keyword evidence="3" id="KW-1185">Reference proteome</keyword>
<organism evidence="2 3">
    <name type="scientific">Tegillarca granosa</name>
    <name type="common">Malaysian cockle</name>
    <name type="synonym">Anadara granosa</name>
    <dbReference type="NCBI Taxonomy" id="220873"/>
    <lineage>
        <taxon>Eukaryota</taxon>
        <taxon>Metazoa</taxon>
        <taxon>Spiralia</taxon>
        <taxon>Lophotrochozoa</taxon>
        <taxon>Mollusca</taxon>
        <taxon>Bivalvia</taxon>
        <taxon>Autobranchia</taxon>
        <taxon>Pteriomorphia</taxon>
        <taxon>Arcoida</taxon>
        <taxon>Arcoidea</taxon>
        <taxon>Arcidae</taxon>
        <taxon>Tegillarca</taxon>
    </lineage>
</organism>
<protein>
    <recommendedName>
        <fullName evidence="1">C1q domain-containing protein</fullName>
    </recommendedName>
</protein>
<dbReference type="InterPro" id="IPR001073">
    <property type="entry name" value="C1q_dom"/>
</dbReference>
<dbReference type="SUPFAM" id="SSF49842">
    <property type="entry name" value="TNF-like"/>
    <property type="match status" value="1"/>
</dbReference>
<gene>
    <name evidence="2" type="ORF">KUTeg_006320</name>
</gene>
<evidence type="ECO:0000313" key="2">
    <source>
        <dbReference type="EMBL" id="KAJ8316306.1"/>
    </source>
</evidence>
<name>A0ABQ9FI24_TEGGR</name>
<dbReference type="PROSITE" id="PS50871">
    <property type="entry name" value="C1Q"/>
    <property type="match status" value="1"/>
</dbReference>
<proteinExistence type="predicted"/>
<accession>A0ABQ9FI24</accession>
<comment type="caution">
    <text evidence="2">The sequence shown here is derived from an EMBL/GenBank/DDBJ whole genome shotgun (WGS) entry which is preliminary data.</text>
</comment>
<dbReference type="EMBL" id="JARBDR010000328">
    <property type="protein sequence ID" value="KAJ8316306.1"/>
    <property type="molecule type" value="Genomic_DNA"/>
</dbReference>
<dbReference type="Pfam" id="PF00386">
    <property type="entry name" value="C1q"/>
    <property type="match status" value="1"/>
</dbReference>
<dbReference type="Gene3D" id="2.60.120.40">
    <property type="match status" value="1"/>
</dbReference>
<evidence type="ECO:0000259" key="1">
    <source>
        <dbReference type="PROSITE" id="PS50871"/>
    </source>
</evidence>
<sequence>MEAKESVYKEERNQMLNYFQSLIEMVKRLMDIEKETDFIKKSINQISREQINTTNTLGKLKSKKLNESKMLQEMQVERQEIMRIFHNFENEKPNITRLIKELKWTISTVAEESKMKLHNMSVDIDLMKEYMNNNSDGNAREIKGEMLKSIKAVKENMKTENAKNKAQIQILTSKLVEIEESCTAVESQVQSASTNLSTRTSTLSRYVNTTIQMIQTKLDELIQGQPQSASQQTVAFSGTPTDDTLLQEDDILYFLNIHINTHDSYNASDGKFYIPVDGVYLLHLTLIVKNKPYCNAAVRKNDELILQVYAGLSQKAWPTGSGAIATICTAGDKISVSSSQHFQCQFSVSSRLTIISV</sequence>
<evidence type="ECO:0000313" key="3">
    <source>
        <dbReference type="Proteomes" id="UP001217089"/>
    </source>
</evidence>
<dbReference type="InterPro" id="IPR008983">
    <property type="entry name" value="Tumour_necrosis_fac-like_dom"/>
</dbReference>